<dbReference type="EMBL" id="RBNJ01006085">
    <property type="protein sequence ID" value="RUS28815.1"/>
    <property type="molecule type" value="Genomic_DNA"/>
</dbReference>
<feature type="domain" description="ABC1 atypical kinase-like" evidence="1">
    <location>
        <begin position="111"/>
        <end position="303"/>
    </location>
</feature>
<comment type="caution">
    <text evidence="2">The sequence shown here is derived from an EMBL/GenBank/DDBJ whole genome shotgun (WGS) entry which is preliminary data.</text>
</comment>
<evidence type="ECO:0000259" key="1">
    <source>
        <dbReference type="Pfam" id="PF03109"/>
    </source>
</evidence>
<accession>A0A433QG93</accession>
<reference evidence="2 3" key="1">
    <citation type="journal article" date="2018" name="New Phytol.">
        <title>Phylogenomics of Endogonaceae and evolution of mycorrhizas within Mucoromycota.</title>
        <authorList>
            <person name="Chang Y."/>
            <person name="Desiro A."/>
            <person name="Na H."/>
            <person name="Sandor L."/>
            <person name="Lipzen A."/>
            <person name="Clum A."/>
            <person name="Barry K."/>
            <person name="Grigoriev I.V."/>
            <person name="Martin F.M."/>
            <person name="Stajich J.E."/>
            <person name="Smith M.E."/>
            <person name="Bonito G."/>
            <person name="Spatafora J.W."/>
        </authorList>
    </citation>
    <scope>NUCLEOTIDE SEQUENCE [LARGE SCALE GENOMIC DNA]</scope>
    <source>
        <strain evidence="2 3">AD002</strain>
    </source>
</reference>
<dbReference type="PANTHER" id="PTHR43173">
    <property type="entry name" value="ABC1 FAMILY PROTEIN"/>
    <property type="match status" value="1"/>
</dbReference>
<dbReference type="PANTHER" id="PTHR43173:SF37">
    <property type="entry name" value="ABC1 FAMILY PROTEIN C10F6.14C"/>
    <property type="match status" value="1"/>
</dbReference>
<keyword evidence="3" id="KW-1185">Reference proteome</keyword>
<dbReference type="SUPFAM" id="SSF56112">
    <property type="entry name" value="Protein kinase-like (PK-like)"/>
    <property type="match status" value="1"/>
</dbReference>
<protein>
    <submittedName>
        <fullName evidence="2">ABC1 family-domain-containing protein</fullName>
    </submittedName>
</protein>
<name>A0A433QG93_9FUNG</name>
<evidence type="ECO:0000313" key="3">
    <source>
        <dbReference type="Proteomes" id="UP000274822"/>
    </source>
</evidence>
<gene>
    <name evidence="2" type="ORF">BC938DRAFT_481412</name>
</gene>
<dbReference type="InterPro" id="IPR011009">
    <property type="entry name" value="Kinase-like_dom_sf"/>
</dbReference>
<dbReference type="InterPro" id="IPR051130">
    <property type="entry name" value="Mito_struct-func_regulator"/>
</dbReference>
<organism evidence="2 3">
    <name type="scientific">Jimgerdemannia flammicorona</name>
    <dbReference type="NCBI Taxonomy" id="994334"/>
    <lineage>
        <taxon>Eukaryota</taxon>
        <taxon>Fungi</taxon>
        <taxon>Fungi incertae sedis</taxon>
        <taxon>Mucoromycota</taxon>
        <taxon>Mucoromycotina</taxon>
        <taxon>Endogonomycetes</taxon>
        <taxon>Endogonales</taxon>
        <taxon>Endogonaceae</taxon>
        <taxon>Jimgerdemannia</taxon>
    </lineage>
</organism>
<dbReference type="Proteomes" id="UP000274822">
    <property type="component" value="Unassembled WGS sequence"/>
</dbReference>
<evidence type="ECO:0000313" key="2">
    <source>
        <dbReference type="EMBL" id="RUS28815.1"/>
    </source>
</evidence>
<dbReference type="InterPro" id="IPR004147">
    <property type="entry name" value="ABC1_dom"/>
</dbReference>
<sequence>MFRRPNPRLTRRLALLTTTFAGLYVYDEKANAQVLQRNTRTLYNGLVLAADYKLNFTAKNAAGIDDLHERVARRLLHVCKANGGLYIKLGQTIGAQSAVLPAAYQRHFRTLYDAAPAVGYDEVVKIFLQEFGVHPSDVFAEFSHEPVASASIAQVHRATLRNGTVVAVKVQKPEIRAQMGWDLMAYRALLTLYERLFDLPLKWSADYTERHLRMEADFENEGRNSELAWRGVQEEPTLKGRVYIPKVFWEYTGKRVLVCEWIDGVRLTDVDGLENIGVKPEEAMRTAVDMFASQIFQSGFVHGE</sequence>
<dbReference type="Pfam" id="PF03109">
    <property type="entry name" value="ABC1"/>
    <property type="match status" value="1"/>
</dbReference>
<proteinExistence type="predicted"/>
<dbReference type="AlphaFoldDB" id="A0A433QG93"/>